<evidence type="ECO:0000256" key="2">
    <source>
        <dbReference type="ARBA" id="ARBA00022475"/>
    </source>
</evidence>
<accession>A0A955LGY3</accession>
<keyword evidence="2" id="KW-1003">Cell membrane</keyword>
<evidence type="ECO:0000259" key="7">
    <source>
        <dbReference type="Pfam" id="PF09335"/>
    </source>
</evidence>
<keyword evidence="3 6" id="KW-0812">Transmembrane</keyword>
<dbReference type="AlphaFoldDB" id="A0A955LGY3"/>
<keyword evidence="4 6" id="KW-1133">Transmembrane helix</keyword>
<dbReference type="Proteomes" id="UP000701698">
    <property type="component" value="Unassembled WGS sequence"/>
</dbReference>
<feature type="transmembrane region" description="Helical" evidence="6">
    <location>
        <begin position="58"/>
        <end position="79"/>
    </location>
</feature>
<dbReference type="InterPro" id="IPR051311">
    <property type="entry name" value="DedA_domain"/>
</dbReference>
<keyword evidence="5 6" id="KW-0472">Membrane</keyword>
<name>A0A955LGY3_UNCKA</name>
<evidence type="ECO:0000256" key="1">
    <source>
        <dbReference type="ARBA" id="ARBA00004651"/>
    </source>
</evidence>
<dbReference type="PANTHER" id="PTHR42709">
    <property type="entry name" value="ALKALINE PHOSPHATASE LIKE PROTEIN"/>
    <property type="match status" value="1"/>
</dbReference>
<dbReference type="InterPro" id="IPR032816">
    <property type="entry name" value="VTT_dom"/>
</dbReference>
<reference evidence="8" key="2">
    <citation type="journal article" date="2021" name="Microbiome">
        <title>Successional dynamics and alternative stable states in a saline activated sludge microbial community over 9 years.</title>
        <authorList>
            <person name="Wang Y."/>
            <person name="Ye J."/>
            <person name="Ju F."/>
            <person name="Liu L."/>
            <person name="Boyd J.A."/>
            <person name="Deng Y."/>
            <person name="Parks D.H."/>
            <person name="Jiang X."/>
            <person name="Yin X."/>
            <person name="Woodcroft B.J."/>
            <person name="Tyson G.W."/>
            <person name="Hugenholtz P."/>
            <person name="Polz M.F."/>
            <person name="Zhang T."/>
        </authorList>
    </citation>
    <scope>NUCLEOTIDE SEQUENCE</scope>
    <source>
        <strain evidence="8">HKST-UBA01</strain>
    </source>
</reference>
<feature type="transmembrane region" description="Helical" evidence="6">
    <location>
        <begin position="148"/>
        <end position="168"/>
    </location>
</feature>
<feature type="domain" description="VTT" evidence="7">
    <location>
        <begin position="38"/>
        <end position="163"/>
    </location>
</feature>
<comment type="subcellular location">
    <subcellularLocation>
        <location evidence="1">Cell membrane</location>
        <topology evidence="1">Multi-pass membrane protein</topology>
    </subcellularLocation>
</comment>
<dbReference type="GO" id="GO:0005886">
    <property type="term" value="C:plasma membrane"/>
    <property type="evidence" value="ECO:0007669"/>
    <property type="project" value="UniProtKB-SubCell"/>
</dbReference>
<evidence type="ECO:0000313" key="9">
    <source>
        <dbReference type="Proteomes" id="UP000701698"/>
    </source>
</evidence>
<feature type="transmembrane region" description="Helical" evidence="6">
    <location>
        <begin position="180"/>
        <end position="201"/>
    </location>
</feature>
<protein>
    <submittedName>
        <fullName evidence="8">DedA family protein</fullName>
    </submittedName>
</protein>
<gene>
    <name evidence="8" type="ORF">KC571_03065</name>
</gene>
<organism evidence="8 9">
    <name type="scientific">candidate division WWE3 bacterium</name>
    <dbReference type="NCBI Taxonomy" id="2053526"/>
    <lineage>
        <taxon>Bacteria</taxon>
        <taxon>Katanobacteria</taxon>
    </lineage>
</organism>
<dbReference type="PANTHER" id="PTHR42709:SF6">
    <property type="entry name" value="UNDECAPRENYL PHOSPHATE TRANSPORTER A"/>
    <property type="match status" value="1"/>
</dbReference>
<evidence type="ECO:0000256" key="3">
    <source>
        <dbReference type="ARBA" id="ARBA00022692"/>
    </source>
</evidence>
<reference evidence="8" key="1">
    <citation type="submission" date="2020-04" db="EMBL/GenBank/DDBJ databases">
        <authorList>
            <person name="Zhang T."/>
        </authorList>
    </citation>
    <scope>NUCLEOTIDE SEQUENCE</scope>
    <source>
        <strain evidence="8">HKST-UBA01</strain>
    </source>
</reference>
<dbReference type="Pfam" id="PF09335">
    <property type="entry name" value="VTT_dom"/>
    <property type="match status" value="1"/>
</dbReference>
<evidence type="ECO:0000313" key="8">
    <source>
        <dbReference type="EMBL" id="MCA9390364.1"/>
    </source>
</evidence>
<proteinExistence type="predicted"/>
<dbReference type="EMBL" id="JAGQKX010000076">
    <property type="protein sequence ID" value="MCA9390364.1"/>
    <property type="molecule type" value="Genomic_DNA"/>
</dbReference>
<evidence type="ECO:0000256" key="4">
    <source>
        <dbReference type="ARBA" id="ARBA00022989"/>
    </source>
</evidence>
<evidence type="ECO:0000256" key="5">
    <source>
        <dbReference type="ARBA" id="ARBA00023136"/>
    </source>
</evidence>
<feature type="transmembrane region" description="Helical" evidence="6">
    <location>
        <begin position="20"/>
        <end position="38"/>
    </location>
</feature>
<comment type="caution">
    <text evidence="8">The sequence shown here is derived from an EMBL/GenBank/DDBJ whole genome shotgun (WGS) entry which is preliminary data.</text>
</comment>
<evidence type="ECO:0000256" key="6">
    <source>
        <dbReference type="SAM" id="Phobius"/>
    </source>
</evidence>
<sequence length="215" mass="24445">MITELLSILSNYSLQLIDQFGYLGIAIVSFLENIFTPIPSEAVIPFAGVLVTQGKMNIFAVWASSMAGTLLGALVFYYLGHALGVERIYGLVDKWGKYFFIKQKDIQKSEDWFTRFGHVSVFLGRLIPQVRSLISIPAGITKMPLTSFLLLTTLGSGLWTAFLEWLGIYFGDNYTIFLPIFRKLDIIFIIVFVILLIYFLYPRITRRSTDQNSIE</sequence>